<keyword evidence="1" id="KW-1133">Transmembrane helix</keyword>
<protein>
    <submittedName>
        <fullName evidence="2">Uncharacterized protein</fullName>
    </submittedName>
</protein>
<keyword evidence="1" id="KW-0812">Transmembrane</keyword>
<evidence type="ECO:0000313" key="2">
    <source>
        <dbReference type="EMBL" id="SDL99878.1"/>
    </source>
</evidence>
<gene>
    <name evidence="2" type="ORF">SAMN05421874_1354</name>
</gene>
<feature type="transmembrane region" description="Helical" evidence="1">
    <location>
        <begin position="146"/>
        <end position="167"/>
    </location>
</feature>
<name>A0A1G9PM24_9ACTN</name>
<keyword evidence="1" id="KW-0472">Membrane</keyword>
<dbReference type="AlphaFoldDB" id="A0A1G9PM24"/>
<evidence type="ECO:0000256" key="1">
    <source>
        <dbReference type="SAM" id="Phobius"/>
    </source>
</evidence>
<evidence type="ECO:0000313" key="3">
    <source>
        <dbReference type="Proteomes" id="UP000198683"/>
    </source>
</evidence>
<dbReference type="Proteomes" id="UP000198683">
    <property type="component" value="Unassembled WGS sequence"/>
</dbReference>
<feature type="transmembrane region" description="Helical" evidence="1">
    <location>
        <begin position="241"/>
        <end position="262"/>
    </location>
</feature>
<sequence length="303" mass="32329">MWSWHRPLMLFCAVMAALSVIFLPLVVLDPRTLDGLPIWVKPLKFAVSFALYSFTWAWLLSLRHRAGRVSRWMGTLLVVTGTIEVVLITFQAARGRHSHFNVATPFDRAVFIAMGVTIGLLLVANLVAAILVIVERQADRVGTWAVRLGLVVSSLGLASGSLMVTGVPGQNWAENLAGAHTVGLPDGGPGLPLLGWSTVGGDLRVAHFVGMHALQLLPLLAMLLAALSARWTALRDEDVRARLVIVAGLAYGGLFLLVLWQALRGLPLIAPDALTLAALGALAVATLGGVAAALRQKQDLTAR</sequence>
<feature type="transmembrane region" description="Helical" evidence="1">
    <location>
        <begin position="38"/>
        <end position="60"/>
    </location>
</feature>
<accession>A0A1G9PM24</accession>
<keyword evidence="3" id="KW-1185">Reference proteome</keyword>
<reference evidence="2 3" key="1">
    <citation type="submission" date="2016-10" db="EMBL/GenBank/DDBJ databases">
        <authorList>
            <person name="de Groot N.N."/>
        </authorList>
    </citation>
    <scope>NUCLEOTIDE SEQUENCE [LARGE SCALE GENOMIC DNA]</scope>
    <source>
        <strain evidence="2 3">CGMCC 4.5681</strain>
    </source>
</reference>
<dbReference type="EMBL" id="FNFB01000035">
    <property type="protein sequence ID" value="SDL99878.1"/>
    <property type="molecule type" value="Genomic_DNA"/>
</dbReference>
<feature type="transmembrane region" description="Helical" evidence="1">
    <location>
        <begin position="205"/>
        <end position="229"/>
    </location>
</feature>
<feature type="transmembrane region" description="Helical" evidence="1">
    <location>
        <begin position="110"/>
        <end position="134"/>
    </location>
</feature>
<dbReference type="STRING" id="683260.SAMN05421874_1354"/>
<proteinExistence type="predicted"/>
<feature type="transmembrane region" description="Helical" evidence="1">
    <location>
        <begin position="274"/>
        <end position="294"/>
    </location>
</feature>
<organism evidence="2 3">
    <name type="scientific">Nonomuraea maritima</name>
    <dbReference type="NCBI Taxonomy" id="683260"/>
    <lineage>
        <taxon>Bacteria</taxon>
        <taxon>Bacillati</taxon>
        <taxon>Actinomycetota</taxon>
        <taxon>Actinomycetes</taxon>
        <taxon>Streptosporangiales</taxon>
        <taxon>Streptosporangiaceae</taxon>
        <taxon>Nonomuraea</taxon>
    </lineage>
</organism>
<feature type="transmembrane region" description="Helical" evidence="1">
    <location>
        <begin position="72"/>
        <end position="90"/>
    </location>
</feature>